<keyword evidence="5 8" id="KW-0238">DNA-binding</keyword>
<dbReference type="GO" id="GO:0007389">
    <property type="term" value="P:pattern specification process"/>
    <property type="evidence" value="ECO:0007669"/>
    <property type="project" value="TreeGrafter"/>
</dbReference>
<dbReference type="GO" id="GO:0000785">
    <property type="term" value="C:chromatin"/>
    <property type="evidence" value="ECO:0007669"/>
    <property type="project" value="TreeGrafter"/>
</dbReference>
<evidence type="ECO:0000259" key="10">
    <source>
        <dbReference type="PROSITE" id="PS50252"/>
    </source>
</evidence>
<evidence type="ECO:0000256" key="5">
    <source>
        <dbReference type="ARBA" id="ARBA00023125"/>
    </source>
</evidence>
<evidence type="ECO:0000256" key="9">
    <source>
        <dbReference type="SAM" id="MobiDB-lite"/>
    </source>
</evidence>
<dbReference type="SUPFAM" id="SSF49417">
    <property type="entry name" value="p53-like transcription factors"/>
    <property type="match status" value="1"/>
</dbReference>
<keyword evidence="7 8" id="KW-0539">Nucleus</keyword>
<feature type="compositionally biased region" description="Basic and acidic residues" evidence="9">
    <location>
        <begin position="17"/>
        <end position="28"/>
    </location>
</feature>
<dbReference type="InterPro" id="IPR036960">
    <property type="entry name" value="T-box_sf"/>
</dbReference>
<feature type="region of interest" description="Disordered" evidence="9">
    <location>
        <begin position="236"/>
        <end position="260"/>
    </location>
</feature>
<evidence type="ECO:0000256" key="1">
    <source>
        <dbReference type="ARBA" id="ARBA00004123"/>
    </source>
</evidence>
<dbReference type="GO" id="GO:0005737">
    <property type="term" value="C:cytoplasm"/>
    <property type="evidence" value="ECO:0007669"/>
    <property type="project" value="UniProtKB-SubCell"/>
</dbReference>
<dbReference type="PANTHER" id="PTHR11267">
    <property type="entry name" value="T-BOX PROTEIN-RELATED"/>
    <property type="match status" value="1"/>
</dbReference>
<evidence type="ECO:0000256" key="8">
    <source>
        <dbReference type="PROSITE-ProRule" id="PRU00201"/>
    </source>
</evidence>
<keyword evidence="4" id="KW-0805">Transcription regulation</keyword>
<feature type="non-terminal residue" evidence="11">
    <location>
        <position position="1"/>
    </location>
</feature>
<dbReference type="Gene3D" id="2.60.40.820">
    <property type="entry name" value="Transcription factor, T-box"/>
    <property type="match status" value="1"/>
</dbReference>
<dbReference type="InterPro" id="IPR018186">
    <property type="entry name" value="TF_T-box_CS"/>
</dbReference>
<evidence type="ECO:0000256" key="7">
    <source>
        <dbReference type="ARBA" id="ARBA00023242"/>
    </source>
</evidence>
<evidence type="ECO:0000313" key="11">
    <source>
        <dbReference type="EMBL" id="NWQ89458.1"/>
    </source>
</evidence>
<dbReference type="Pfam" id="PF00907">
    <property type="entry name" value="T-box"/>
    <property type="match status" value="1"/>
</dbReference>
<dbReference type="GO" id="GO:0000981">
    <property type="term" value="F:DNA-binding transcription factor activity, RNA polymerase II-specific"/>
    <property type="evidence" value="ECO:0007669"/>
    <property type="project" value="TreeGrafter"/>
</dbReference>
<evidence type="ECO:0000256" key="6">
    <source>
        <dbReference type="ARBA" id="ARBA00023163"/>
    </source>
</evidence>
<evidence type="ECO:0000256" key="4">
    <source>
        <dbReference type="ARBA" id="ARBA00023015"/>
    </source>
</evidence>
<dbReference type="SMART" id="SM00425">
    <property type="entry name" value="TBOX"/>
    <property type="match status" value="1"/>
</dbReference>
<feature type="non-terminal residue" evidence="11">
    <location>
        <position position="503"/>
    </location>
</feature>
<dbReference type="InterPro" id="IPR001699">
    <property type="entry name" value="TF_T-box"/>
</dbReference>
<dbReference type="PROSITE" id="PS01264">
    <property type="entry name" value="TBOX_2"/>
    <property type="match status" value="1"/>
</dbReference>
<dbReference type="GO" id="GO:0003218">
    <property type="term" value="P:cardiac left ventricle formation"/>
    <property type="evidence" value="ECO:0007669"/>
    <property type="project" value="TreeGrafter"/>
</dbReference>
<organism evidence="11 12">
    <name type="scientific">Burhinus bistriatus</name>
    <dbReference type="NCBI Taxonomy" id="240201"/>
    <lineage>
        <taxon>Eukaryota</taxon>
        <taxon>Metazoa</taxon>
        <taxon>Chordata</taxon>
        <taxon>Craniata</taxon>
        <taxon>Vertebrata</taxon>
        <taxon>Euteleostomi</taxon>
        <taxon>Archelosauria</taxon>
        <taxon>Archosauria</taxon>
        <taxon>Dinosauria</taxon>
        <taxon>Saurischia</taxon>
        <taxon>Theropoda</taxon>
        <taxon>Coelurosauria</taxon>
        <taxon>Aves</taxon>
        <taxon>Neognathae</taxon>
        <taxon>Neoaves</taxon>
        <taxon>Charadriiformes</taxon>
        <taxon>Burhinidae</taxon>
        <taxon>Burhinus</taxon>
    </lineage>
</organism>
<dbReference type="InterPro" id="IPR046360">
    <property type="entry name" value="T-box_DNA-bd"/>
</dbReference>
<dbReference type="Proteomes" id="UP000574691">
    <property type="component" value="Unassembled WGS sequence"/>
</dbReference>
<accession>A0A7K4SUR5</accession>
<evidence type="ECO:0000256" key="2">
    <source>
        <dbReference type="ARBA" id="ARBA00004496"/>
    </source>
</evidence>
<evidence type="ECO:0000313" key="12">
    <source>
        <dbReference type="Proteomes" id="UP000574691"/>
    </source>
</evidence>
<dbReference type="GO" id="GO:0045893">
    <property type="term" value="P:positive regulation of DNA-templated transcription"/>
    <property type="evidence" value="ECO:0007669"/>
    <property type="project" value="InterPro"/>
</dbReference>
<feature type="region of interest" description="Disordered" evidence="9">
    <location>
        <begin position="1"/>
        <end position="46"/>
    </location>
</feature>
<proteinExistence type="predicted"/>
<evidence type="ECO:0000256" key="3">
    <source>
        <dbReference type="ARBA" id="ARBA00022490"/>
    </source>
</evidence>
<dbReference type="PANTHER" id="PTHR11267:SF28">
    <property type="entry name" value="T-BOX TRANSCRIPTION FACTOR TBX5"/>
    <property type="match status" value="1"/>
</dbReference>
<name>A0A7K4SUR5_9CHAR</name>
<comment type="subcellular location">
    <subcellularLocation>
        <location evidence="2">Cytoplasm</location>
    </subcellularLocation>
    <subcellularLocation>
        <location evidence="1 8">Nucleus</location>
    </subcellularLocation>
</comment>
<dbReference type="EMBL" id="VYXH01004325">
    <property type="protein sequence ID" value="NWQ89458.1"/>
    <property type="molecule type" value="Genomic_DNA"/>
</dbReference>
<dbReference type="GO" id="GO:0001708">
    <property type="term" value="P:cell fate specification"/>
    <property type="evidence" value="ECO:0007669"/>
    <property type="project" value="TreeGrafter"/>
</dbReference>
<dbReference type="GO" id="GO:0005634">
    <property type="term" value="C:nucleus"/>
    <property type="evidence" value="ECO:0007669"/>
    <property type="project" value="UniProtKB-SubCell"/>
</dbReference>
<dbReference type="PRINTS" id="PR00937">
    <property type="entry name" value="TBOX"/>
</dbReference>
<gene>
    <name evidence="11" type="primary">Tbx5</name>
    <name evidence="11" type="ORF">BURBIS_R05682</name>
</gene>
<comment type="caution">
    <text evidence="8">Lacks conserved residue(s) required for the propagation of feature annotation.</text>
</comment>
<dbReference type="GO" id="GO:0000978">
    <property type="term" value="F:RNA polymerase II cis-regulatory region sequence-specific DNA binding"/>
    <property type="evidence" value="ECO:0007669"/>
    <property type="project" value="InterPro"/>
</dbReference>
<dbReference type="InterPro" id="IPR008967">
    <property type="entry name" value="p53-like_TF_DNA-bd_sf"/>
</dbReference>
<sequence length="503" mass="55651">MADSEEGFGLPTTPADSEAKELQAEAKQDTQLGATSKSPTSPQAAFTQQVRTHAPLSFLLAFWVCLRMFPSYKVKVTGLNPKTKYILLMDIVPADDHRYKFADNKWSVTGKAEPAMPGRLYVHPDSPATGAHWMRQLVSFQKLKLTNNHLDPFGHVSTGGGRRAPPPRRAKILGKGVRGPAGLFPPPPLPLPGQREGWGGRRAITQLKIENNPFAKGFRGSDDMELHRMSRMQSKEYPVVPRSTVRQKVSSNHSPFSGETRVLSASSNLGSQYQCENGVSSTSQDLLPPANPYPISQEHSQIYHCTKRKDEECSTTEHPYKKPYMETSPAEEDPFYRSSYPQQQGLNTSYRTESAQRQACMYASSAPPTDPVPSLEDISCNTWPSVPSYSSCTVSAMQPMDRLPYQHFSAHFTSGPLMPRLSSVANHTSPQIGDTHSMFQHQTSVSHQPIVRQCGPQTGIQSPPSSLQPAEFLYSHGVPRTLSPHQYHSVHGVGMVPEWSENS</sequence>
<reference evidence="11 12" key="1">
    <citation type="submission" date="2019-09" db="EMBL/GenBank/DDBJ databases">
        <title>Bird 10,000 Genomes (B10K) Project - Family phase.</title>
        <authorList>
            <person name="Zhang G."/>
        </authorList>
    </citation>
    <scope>NUCLEOTIDE SEQUENCE [LARGE SCALE GENOMIC DNA]</scope>
    <source>
        <strain evidence="11">B10K-DU-001-64</strain>
        <tissue evidence="11">Muscle</tissue>
    </source>
</reference>
<feature type="compositionally biased region" description="Polar residues" evidence="9">
    <location>
        <begin position="244"/>
        <end position="260"/>
    </location>
</feature>
<dbReference type="AlphaFoldDB" id="A0A7K4SUR5"/>
<keyword evidence="3" id="KW-0963">Cytoplasm</keyword>
<comment type="caution">
    <text evidence="11">The sequence shown here is derived from an EMBL/GenBank/DDBJ whole genome shotgun (WGS) entry which is preliminary data.</text>
</comment>
<feature type="domain" description="T-box" evidence="10">
    <location>
        <begin position="67"/>
        <end position="220"/>
    </location>
</feature>
<keyword evidence="12" id="KW-1185">Reference proteome</keyword>
<dbReference type="PROSITE" id="PS50252">
    <property type="entry name" value="TBOX_3"/>
    <property type="match status" value="1"/>
</dbReference>
<feature type="compositionally biased region" description="Polar residues" evidence="9">
    <location>
        <begin position="29"/>
        <end position="46"/>
    </location>
</feature>
<protein>
    <submittedName>
        <fullName evidence="11">TBX5 factor</fullName>
    </submittedName>
</protein>
<keyword evidence="6" id="KW-0804">Transcription</keyword>